<sequence length="142" mass="14555">MGSVPKAADNVGSAVDSAVESTNSMNSALATAMDASREPLREDAGGEPGGEEPGESDTSLLCTCGRAPVTLDDTARGRPPAHPATGRPALGRHPGGLAGGTHRTRQAGRSSRPSACRAKRPSSRACTGSSLFQGHPPNWVRW</sequence>
<accession>A0A511TAH9</accession>
<dbReference type="Proteomes" id="UP000321514">
    <property type="component" value="Unassembled WGS sequence"/>
</dbReference>
<feature type="compositionally biased region" description="Basic and acidic residues" evidence="1">
    <location>
        <begin position="35"/>
        <end position="44"/>
    </location>
</feature>
<name>A0A511TAH9_MYXFU</name>
<proteinExistence type="predicted"/>
<feature type="region of interest" description="Disordered" evidence="1">
    <location>
        <begin position="1"/>
        <end position="142"/>
    </location>
</feature>
<evidence type="ECO:0000313" key="2">
    <source>
        <dbReference type="EMBL" id="GEN10482.1"/>
    </source>
</evidence>
<evidence type="ECO:0000313" key="3">
    <source>
        <dbReference type="Proteomes" id="UP000321514"/>
    </source>
</evidence>
<organism evidence="2 3">
    <name type="scientific">Myxococcus fulvus</name>
    <dbReference type="NCBI Taxonomy" id="33"/>
    <lineage>
        <taxon>Bacteria</taxon>
        <taxon>Pseudomonadati</taxon>
        <taxon>Myxococcota</taxon>
        <taxon>Myxococcia</taxon>
        <taxon>Myxococcales</taxon>
        <taxon>Cystobacterineae</taxon>
        <taxon>Myxococcaceae</taxon>
        <taxon>Myxococcus</taxon>
    </lineage>
</organism>
<comment type="caution">
    <text evidence="2">The sequence shown here is derived from an EMBL/GenBank/DDBJ whole genome shotgun (WGS) entry which is preliminary data.</text>
</comment>
<reference evidence="2 3" key="1">
    <citation type="submission" date="2019-07" db="EMBL/GenBank/DDBJ databases">
        <title>Whole genome shotgun sequence of Myxococcus fulvus NBRC 100333.</title>
        <authorList>
            <person name="Hosoyama A."/>
            <person name="Uohara A."/>
            <person name="Ohji S."/>
            <person name="Ichikawa N."/>
        </authorList>
    </citation>
    <scope>NUCLEOTIDE SEQUENCE [LARGE SCALE GENOMIC DNA]</scope>
    <source>
        <strain evidence="2 3">NBRC 100333</strain>
    </source>
</reference>
<dbReference type="EMBL" id="BJXR01000039">
    <property type="protein sequence ID" value="GEN10482.1"/>
    <property type="molecule type" value="Genomic_DNA"/>
</dbReference>
<protein>
    <submittedName>
        <fullName evidence="2">Uncharacterized protein</fullName>
    </submittedName>
</protein>
<dbReference type="AlphaFoldDB" id="A0A511TAH9"/>
<feature type="compositionally biased region" description="Polar residues" evidence="1">
    <location>
        <begin position="19"/>
        <end position="29"/>
    </location>
</feature>
<evidence type="ECO:0000256" key="1">
    <source>
        <dbReference type="SAM" id="MobiDB-lite"/>
    </source>
</evidence>
<gene>
    <name evidence="2" type="ORF">MFU01_55190</name>
</gene>